<reference evidence="2 3" key="1">
    <citation type="submission" date="2019-04" db="EMBL/GenBank/DDBJ databases">
        <title>Annotation for the trematode Fasciola gigantica.</title>
        <authorList>
            <person name="Choi Y.-J."/>
        </authorList>
    </citation>
    <scope>NUCLEOTIDE SEQUENCE [LARGE SCALE GENOMIC DNA]</scope>
    <source>
        <strain evidence="2">Uganda_cow_1</strain>
    </source>
</reference>
<organism evidence="2 3">
    <name type="scientific">Fasciola gigantica</name>
    <name type="common">Giant liver fluke</name>
    <dbReference type="NCBI Taxonomy" id="46835"/>
    <lineage>
        <taxon>Eukaryota</taxon>
        <taxon>Metazoa</taxon>
        <taxon>Spiralia</taxon>
        <taxon>Lophotrochozoa</taxon>
        <taxon>Platyhelminthes</taxon>
        <taxon>Trematoda</taxon>
        <taxon>Digenea</taxon>
        <taxon>Plagiorchiida</taxon>
        <taxon>Echinostomata</taxon>
        <taxon>Echinostomatoidea</taxon>
        <taxon>Fasciolidae</taxon>
        <taxon>Fasciola</taxon>
    </lineage>
</organism>
<feature type="compositionally biased region" description="Polar residues" evidence="1">
    <location>
        <begin position="716"/>
        <end position="732"/>
    </location>
</feature>
<name>A0A504YNL9_FASGI</name>
<accession>A0A504YNL9</accession>
<dbReference type="STRING" id="46835.A0A504YNL9"/>
<evidence type="ECO:0000256" key="1">
    <source>
        <dbReference type="SAM" id="MobiDB-lite"/>
    </source>
</evidence>
<dbReference type="Proteomes" id="UP000316759">
    <property type="component" value="Unassembled WGS sequence"/>
</dbReference>
<dbReference type="OrthoDB" id="18740at2759"/>
<sequence length="1681" mass="185661">MAPLAIRCRSSNQEIISHVGSTQTAAEYKPKVQMTDSEVQWASTPAAFDSVIQSEESLQVDVVAPVQAFKPEIPKDNRGIQAVILPTKFDVETQSGVISQIGMTQTANSQNLHHKTEDQTVIHAQTITTATINKKLQVALLPQATDAYIQAEMAPSRYDVEAQSGIISHVGSTQTAAEYKPKVQMTDSEVQWASTPAAFDSVIQSEESLQVDVVAPVQAFKPEIPKDNRGIQAVIFLPNSTLKHNPVITTNDVVAPVQAFRSKIPKLDRDVQTSTVLHSTVMCEIENSIEGIVPVEAVPKTTHNVATQAAVQPELYDVETQSGVIFRHSDVQTTTVTEDMQLSHKIAPVVNTLNKKLQVDLSPLQNDIGTQLTDSQTTTVSFRVRGDQKDFSVQTLVTPDCFDVEVEAGRITRSANVQTERAGLLDDMLVMHRLEQSGSKMALKTDVQDAQIQAQLQTDQISHRLPYVVKELQLTYEPQLSDVFVQVNEPITTSLCVKCQRASEQVTTKNKKFQVYSSGSDMSIQTEPDISVNETQPVHAVRTNIVDSVVTTVSYEEPSSLRNKKLQVITSGHSVNSEVQADVQPVRTRIVSSLVDAVHQFQTTTQEDSVPLQSHAQMTSTATRLPIVISDSHDYTQSSRNKKLQVTLITSDEHKPVMVNKKLQNQAKQEEFACQVGVETSTAGPCKTVDARIVPLIKVDAECQAKVTQYGKKMQFSPTGQDKSCQTDQSGTKVPETESIIPQQHSKKTLIDKQVLTDTLSLHEASTEMTNASWIQPVEIDMVASIQQKAPTTIRTQNLKDLCVQTETAYTDRAIETDTETTVRTETTFYTTERKTRNVKDSAGDAIKPTYVTQIIQAEAPVTSIAVTKVTQQQSAPVATGKSTRDFECEASLITPTSTFQKSSYVMTHIQMEIPTQDDSVQTEQTISDAPATLPVVQKRHVKIQKGSSWLESRMTNAETQVERSSPETVMGGRRFDVMDATESYIHGRHVASGSGRIAPITSPTGSMRERKHRPQLISWGVQCAPVTLAGVTQTIESETNGRGVGIRLSTTIPSVTVGHSVSVQTESESLDDDYYIKRVVTTIARRGSASTYRRQAPVIRQANSRGQANLLTSSLPSNLDEEFFDNEDELLNPITTRKITTTQTDGSRRVVREELIMEETRDRGRSLDSRLACAYHSEHELHEAENSGMREELECYSDAENCFRNLLRQWGSSYLMSRLSRQRTSSMSVDRDLGAFTLRTSRLVGARTQYTSTGSLMAQPTGQHQRTTETQTIGLTTPHTRPPHKNKRIQRGESYIAWTGSQEFVSPSVEGQTASGRQRSAPPTGMTTTVTETIHEHSTYGIQAMSEEYTCPKCGTNAQFPIMSTLSTQSHSLPITQLRNTPSQTRSLGYYTLENDALTLPVYLTDEEVFRVNPEQELKDDRQFSVVTWCPGDDRESEKSDESETTADVPHDEVWVDSPGKLLELQVTGVTVPGTNTVISAAEAFYRGLLRVVYWDYTKVGPRQSSTELGVAIPLIDAVLNHSVKLATDTAQIRTQKTASRGEQTIPSLDAHVVWTTPEMNRSRYVIHAVKPEVEHSDTGTGKTYNLASAIRAGYVDRESGQVIVRLPSGGRKTSGSQQTMEDESAGITQPEYLTVKEAIRRGILVAELIEPASPYHTTEEQVTGLSMFSPSHIQQDMDI</sequence>
<evidence type="ECO:0000313" key="3">
    <source>
        <dbReference type="Proteomes" id="UP000316759"/>
    </source>
</evidence>
<gene>
    <name evidence="2" type="ORF">FGIG_12386</name>
</gene>
<feature type="region of interest" description="Disordered" evidence="1">
    <location>
        <begin position="716"/>
        <end position="737"/>
    </location>
</feature>
<comment type="caution">
    <text evidence="2">The sequence shown here is derived from an EMBL/GenBank/DDBJ whole genome shotgun (WGS) entry which is preliminary data.</text>
</comment>
<protein>
    <submittedName>
        <fullName evidence="2">Uncharacterized protein</fullName>
    </submittedName>
</protein>
<keyword evidence="3" id="KW-1185">Reference proteome</keyword>
<dbReference type="SUPFAM" id="SSF75399">
    <property type="entry name" value="Plakin repeat"/>
    <property type="match status" value="1"/>
</dbReference>
<proteinExistence type="predicted"/>
<feature type="region of interest" description="Disordered" evidence="1">
    <location>
        <begin position="1608"/>
        <end position="1627"/>
    </location>
</feature>
<dbReference type="InterPro" id="IPR035915">
    <property type="entry name" value="Plakin_repeat_sf"/>
</dbReference>
<dbReference type="EMBL" id="SUNJ01010743">
    <property type="protein sequence ID" value="TPP59420.1"/>
    <property type="molecule type" value="Genomic_DNA"/>
</dbReference>
<evidence type="ECO:0000313" key="2">
    <source>
        <dbReference type="EMBL" id="TPP59420.1"/>
    </source>
</evidence>
<dbReference type="Gene3D" id="3.90.1290.10">
    <property type="entry name" value="Plakin repeat"/>
    <property type="match status" value="1"/>
</dbReference>